<sequence>MAYRSVFDVGALKEDFDNAGISFQFIPLIWKHVHQNPNSNLDEVHSLPSAAYPILRSKFKVMTTSLSSAADSKDKLTTKLLIRLQVFLFFLRMQELVIISFVLPQI</sequence>
<keyword evidence="2" id="KW-1185">Reference proteome</keyword>
<protein>
    <submittedName>
        <fullName evidence="1">Uncharacterized protein</fullName>
    </submittedName>
</protein>
<proteinExistence type="predicted"/>
<name>A0ABR2LLT4_9ASPA</name>
<gene>
    <name evidence="1" type="ORF">KSP40_PGU014191</name>
</gene>
<evidence type="ECO:0000313" key="1">
    <source>
        <dbReference type="EMBL" id="KAK8944023.1"/>
    </source>
</evidence>
<dbReference type="Proteomes" id="UP001412067">
    <property type="component" value="Unassembled WGS sequence"/>
</dbReference>
<accession>A0ABR2LLT4</accession>
<reference evidence="1 2" key="1">
    <citation type="journal article" date="2022" name="Nat. Plants">
        <title>Genomes of leafy and leafless Platanthera orchids illuminate the evolution of mycoheterotrophy.</title>
        <authorList>
            <person name="Li M.H."/>
            <person name="Liu K.W."/>
            <person name="Li Z."/>
            <person name="Lu H.C."/>
            <person name="Ye Q.L."/>
            <person name="Zhang D."/>
            <person name="Wang J.Y."/>
            <person name="Li Y.F."/>
            <person name="Zhong Z.M."/>
            <person name="Liu X."/>
            <person name="Yu X."/>
            <person name="Liu D.K."/>
            <person name="Tu X.D."/>
            <person name="Liu B."/>
            <person name="Hao Y."/>
            <person name="Liao X.Y."/>
            <person name="Jiang Y.T."/>
            <person name="Sun W.H."/>
            <person name="Chen J."/>
            <person name="Chen Y.Q."/>
            <person name="Ai Y."/>
            <person name="Zhai J.W."/>
            <person name="Wu S.S."/>
            <person name="Zhou Z."/>
            <person name="Hsiao Y.Y."/>
            <person name="Wu W.L."/>
            <person name="Chen Y.Y."/>
            <person name="Lin Y.F."/>
            <person name="Hsu J.L."/>
            <person name="Li C.Y."/>
            <person name="Wang Z.W."/>
            <person name="Zhao X."/>
            <person name="Zhong W.Y."/>
            <person name="Ma X.K."/>
            <person name="Ma L."/>
            <person name="Huang J."/>
            <person name="Chen G.Z."/>
            <person name="Huang M.Z."/>
            <person name="Huang L."/>
            <person name="Peng D.H."/>
            <person name="Luo Y.B."/>
            <person name="Zou S.Q."/>
            <person name="Chen S.P."/>
            <person name="Lan S."/>
            <person name="Tsai W.C."/>
            <person name="Van de Peer Y."/>
            <person name="Liu Z.J."/>
        </authorList>
    </citation>
    <scope>NUCLEOTIDE SEQUENCE [LARGE SCALE GENOMIC DNA]</scope>
    <source>
        <strain evidence="1">Lor288</strain>
    </source>
</reference>
<evidence type="ECO:0000313" key="2">
    <source>
        <dbReference type="Proteomes" id="UP001412067"/>
    </source>
</evidence>
<organism evidence="1 2">
    <name type="scientific">Platanthera guangdongensis</name>
    <dbReference type="NCBI Taxonomy" id="2320717"/>
    <lineage>
        <taxon>Eukaryota</taxon>
        <taxon>Viridiplantae</taxon>
        <taxon>Streptophyta</taxon>
        <taxon>Embryophyta</taxon>
        <taxon>Tracheophyta</taxon>
        <taxon>Spermatophyta</taxon>
        <taxon>Magnoliopsida</taxon>
        <taxon>Liliopsida</taxon>
        <taxon>Asparagales</taxon>
        <taxon>Orchidaceae</taxon>
        <taxon>Orchidoideae</taxon>
        <taxon>Orchideae</taxon>
        <taxon>Orchidinae</taxon>
        <taxon>Platanthera</taxon>
    </lineage>
</organism>
<dbReference type="EMBL" id="JBBWWR010000018">
    <property type="protein sequence ID" value="KAK8944023.1"/>
    <property type="molecule type" value="Genomic_DNA"/>
</dbReference>
<comment type="caution">
    <text evidence="1">The sequence shown here is derived from an EMBL/GenBank/DDBJ whole genome shotgun (WGS) entry which is preliminary data.</text>
</comment>